<dbReference type="PANTHER" id="PTHR33155">
    <property type="entry name" value="FANTASTIC FOUR-LIKE PROTEIN (DUF3049)"/>
    <property type="match status" value="1"/>
</dbReference>
<sequence>MAHCVSLKRIFETPLPPNPSLIESLSWRHQIKSVPPDISSLTEIFGELHFKDHCPCEHDDEDDATSSSQSRIQPFNDENNISCHINHQASTHKPPDACSFIELFGELCFKEPPPLLLSPPLNVKPQTKTETSKDDNSTCSIRRTKSDGNENHHDTNIRRTKSAPTDDESSSLGVNLQLCTEGLGFESFDVDRNESVDDVPKNYHRQASLRKNAALEHQAEFRKLRKLKSFPPPISSIGGNGKPWLFFRSSRCNGRFILRQCRIPTQVFFNAYREGGRLRLHPVRPVKQSTERKEENVEEKDGEEEEDAEEKDEDKNDNDHNLH</sequence>
<keyword evidence="5" id="KW-1185">Reference proteome</keyword>
<dbReference type="EMBL" id="JABWDY010011520">
    <property type="protein sequence ID" value="KAF5199731.1"/>
    <property type="molecule type" value="Genomic_DNA"/>
</dbReference>
<comment type="caution">
    <text evidence="4">The sequence shown here is derived from an EMBL/GenBank/DDBJ whole genome shotgun (WGS) entry which is preliminary data.</text>
</comment>
<accession>A0A7J6WQS9</accession>
<feature type="compositionally biased region" description="Polar residues" evidence="2">
    <location>
        <begin position="65"/>
        <end position="78"/>
    </location>
</feature>
<dbReference type="InterPro" id="IPR046431">
    <property type="entry name" value="FAF_dom"/>
</dbReference>
<dbReference type="InterPro" id="IPR021410">
    <property type="entry name" value="FAF"/>
</dbReference>
<comment type="similarity">
    <text evidence="1">Belongs to the fantastic four family.</text>
</comment>
<evidence type="ECO:0000256" key="1">
    <source>
        <dbReference type="ARBA" id="ARBA00008690"/>
    </source>
</evidence>
<dbReference type="OrthoDB" id="676808at2759"/>
<feature type="compositionally biased region" description="Basic and acidic residues" evidence="2">
    <location>
        <begin position="144"/>
        <end position="157"/>
    </location>
</feature>
<evidence type="ECO:0000313" key="4">
    <source>
        <dbReference type="EMBL" id="KAF5199731.1"/>
    </source>
</evidence>
<dbReference type="Proteomes" id="UP000554482">
    <property type="component" value="Unassembled WGS sequence"/>
</dbReference>
<dbReference type="Pfam" id="PF11250">
    <property type="entry name" value="FAF"/>
    <property type="match status" value="1"/>
</dbReference>
<feature type="region of interest" description="Disordered" evidence="2">
    <location>
        <begin position="283"/>
        <end position="323"/>
    </location>
</feature>
<feature type="compositionally biased region" description="Acidic residues" evidence="2">
    <location>
        <begin position="296"/>
        <end position="312"/>
    </location>
</feature>
<dbReference type="PANTHER" id="PTHR33155:SF9">
    <property type="entry name" value="FANTASTIC FOUR-LIKE PROTEIN (DUF3049)"/>
    <property type="match status" value="1"/>
</dbReference>
<evidence type="ECO:0000313" key="5">
    <source>
        <dbReference type="Proteomes" id="UP000554482"/>
    </source>
</evidence>
<feature type="region of interest" description="Disordered" evidence="2">
    <location>
        <begin position="115"/>
        <end position="172"/>
    </location>
</feature>
<reference evidence="4 5" key="1">
    <citation type="submission" date="2020-06" db="EMBL/GenBank/DDBJ databases">
        <title>Transcriptomic and genomic resources for Thalictrum thalictroides and T. hernandezii: Facilitating candidate gene discovery in an emerging model plant lineage.</title>
        <authorList>
            <person name="Arias T."/>
            <person name="Riano-Pachon D.M."/>
            <person name="Di Stilio V.S."/>
        </authorList>
    </citation>
    <scope>NUCLEOTIDE SEQUENCE [LARGE SCALE GENOMIC DNA]</scope>
    <source>
        <strain evidence="5">cv. WT478/WT964</strain>
        <tissue evidence="4">Leaves</tissue>
    </source>
</reference>
<feature type="compositionally biased region" description="Basic and acidic residues" evidence="2">
    <location>
        <begin position="313"/>
        <end position="323"/>
    </location>
</feature>
<proteinExistence type="inferred from homology"/>
<gene>
    <name evidence="4" type="ORF">FRX31_010680</name>
</gene>
<evidence type="ECO:0000256" key="2">
    <source>
        <dbReference type="SAM" id="MobiDB-lite"/>
    </source>
</evidence>
<name>A0A7J6WQS9_THATH</name>
<dbReference type="AlphaFoldDB" id="A0A7J6WQS9"/>
<feature type="region of interest" description="Disordered" evidence="2">
    <location>
        <begin position="56"/>
        <end position="78"/>
    </location>
</feature>
<feature type="domain" description="FAF" evidence="3">
    <location>
        <begin position="229"/>
        <end position="281"/>
    </location>
</feature>
<evidence type="ECO:0000259" key="3">
    <source>
        <dbReference type="Pfam" id="PF11250"/>
    </source>
</evidence>
<organism evidence="4 5">
    <name type="scientific">Thalictrum thalictroides</name>
    <name type="common">Rue-anemone</name>
    <name type="synonym">Anemone thalictroides</name>
    <dbReference type="NCBI Taxonomy" id="46969"/>
    <lineage>
        <taxon>Eukaryota</taxon>
        <taxon>Viridiplantae</taxon>
        <taxon>Streptophyta</taxon>
        <taxon>Embryophyta</taxon>
        <taxon>Tracheophyta</taxon>
        <taxon>Spermatophyta</taxon>
        <taxon>Magnoliopsida</taxon>
        <taxon>Ranunculales</taxon>
        <taxon>Ranunculaceae</taxon>
        <taxon>Thalictroideae</taxon>
        <taxon>Thalictrum</taxon>
    </lineage>
</organism>
<protein>
    <recommendedName>
        <fullName evidence="3">FAF domain-containing protein</fullName>
    </recommendedName>
</protein>